<sequence>SEFFLREVFLHLNHRCFQLRVDVSKGFVSHYNSETSQPRTEQALAVVQREIDCVKAELTAFRRFRTQLVSIEPTAQSTGSVDTSAGGMSTLSARQPKLDTSLRAVREAYRETVMAVPHFEAEYDDSLEANMSMEFGPELGTQIATGTRLTPQLYEALLTASKGARDERETLLPALEREQESLQSVRATLDDCERRGAALGANARRTTDPARLDSIDERLAEIEAECEAVAATRQQRLHSRSTAALSGIDGTSLVRYLYDDCPVTCPALADTVACLDTIRRHRRHCIVSTS</sequence>
<feature type="domain" description="DUF7260" evidence="2">
    <location>
        <begin position="40"/>
        <end position="281"/>
    </location>
</feature>
<reference evidence="3 4" key="1">
    <citation type="submission" date="2016-10" db="EMBL/GenBank/DDBJ databases">
        <authorList>
            <person name="de Groot N.N."/>
        </authorList>
    </citation>
    <scope>NUCLEOTIDE SEQUENCE [LARGE SCALE GENOMIC DNA]</scope>
    <source>
        <strain evidence="3 4">DSM 3756</strain>
    </source>
</reference>
<dbReference type="Pfam" id="PF23921">
    <property type="entry name" value="DUF7260"/>
    <property type="match status" value="1"/>
</dbReference>
<dbReference type="Proteomes" id="UP000182573">
    <property type="component" value="Unassembled WGS sequence"/>
</dbReference>
<feature type="coiled-coil region" evidence="1">
    <location>
        <begin position="175"/>
        <end position="232"/>
    </location>
</feature>
<dbReference type="InterPro" id="IPR055684">
    <property type="entry name" value="DUF7260"/>
</dbReference>
<keyword evidence="1" id="KW-0175">Coiled coil</keyword>
<feature type="non-terminal residue" evidence="3">
    <location>
        <position position="1"/>
    </location>
</feature>
<evidence type="ECO:0000256" key="1">
    <source>
        <dbReference type="SAM" id="Coils"/>
    </source>
</evidence>
<accession>A0A1H2T0Q4</accession>
<organism evidence="3 4">
    <name type="scientific">Haloarcula vallismortis</name>
    <name type="common">Halobacterium vallismortis</name>
    <dbReference type="NCBI Taxonomy" id="28442"/>
    <lineage>
        <taxon>Archaea</taxon>
        <taxon>Methanobacteriati</taxon>
        <taxon>Methanobacteriota</taxon>
        <taxon>Stenosarchaea group</taxon>
        <taxon>Halobacteria</taxon>
        <taxon>Halobacteriales</taxon>
        <taxon>Haloarculaceae</taxon>
        <taxon>Haloarcula</taxon>
    </lineage>
</organism>
<dbReference type="EMBL" id="FNOF01000003">
    <property type="protein sequence ID" value="SDW37367.1"/>
    <property type="molecule type" value="Genomic_DNA"/>
</dbReference>
<dbReference type="AlphaFoldDB" id="A0A1H2T0Q4"/>
<proteinExistence type="predicted"/>
<protein>
    <recommendedName>
        <fullName evidence="2">DUF7260 domain-containing protein</fullName>
    </recommendedName>
</protein>
<evidence type="ECO:0000313" key="4">
    <source>
        <dbReference type="Proteomes" id="UP000182573"/>
    </source>
</evidence>
<gene>
    <name evidence="3" type="ORF">SAMN05443574_1031</name>
</gene>
<evidence type="ECO:0000313" key="3">
    <source>
        <dbReference type="EMBL" id="SDW37367.1"/>
    </source>
</evidence>
<name>A0A1H2T0Q4_HALVA</name>
<evidence type="ECO:0000259" key="2">
    <source>
        <dbReference type="Pfam" id="PF23921"/>
    </source>
</evidence>